<dbReference type="InterPro" id="IPR010239">
    <property type="entry name" value="CHP02001"/>
</dbReference>
<reference evidence="2 3" key="1">
    <citation type="journal article" date="2017" name="Curr. Biol.">
        <title>Genome architecture and evolution of a unichromosomal asexual nematode.</title>
        <authorList>
            <person name="Fradin H."/>
            <person name="Zegar C."/>
            <person name="Gutwein M."/>
            <person name="Lucas J."/>
            <person name="Kovtun M."/>
            <person name="Corcoran D."/>
            <person name="Baugh L.R."/>
            <person name="Kiontke K."/>
            <person name="Gunsalus K."/>
            <person name="Fitch D.H."/>
            <person name="Piano F."/>
        </authorList>
    </citation>
    <scope>NUCLEOTIDE SEQUENCE [LARGE SCALE GENOMIC DNA]</scope>
    <source>
        <strain evidence="2">PF1309</strain>
    </source>
</reference>
<dbReference type="AlphaFoldDB" id="A0A2A2M3C1"/>
<feature type="signal peptide" evidence="1">
    <location>
        <begin position="1"/>
        <end position="21"/>
    </location>
</feature>
<sequence length="93" mass="9518">MKYLSLAAASLAAFVALPAAAQETAPPKDVTVTGSVALVSDYRLRGVSQTDKEMAVQGGLTITHKSGLYVGTWASNLSGWGTCRSAAARSTSA</sequence>
<keyword evidence="1" id="KW-0732">Signal</keyword>
<evidence type="ECO:0000313" key="3">
    <source>
        <dbReference type="Proteomes" id="UP000218231"/>
    </source>
</evidence>
<feature type="chain" id="PRO_5012200845" evidence="1">
    <location>
        <begin position="22"/>
        <end position="93"/>
    </location>
</feature>
<name>A0A2A2M3C1_9BILA</name>
<accession>A0A2A2M3C1</accession>
<evidence type="ECO:0000313" key="2">
    <source>
        <dbReference type="EMBL" id="PAV92950.1"/>
    </source>
</evidence>
<gene>
    <name evidence="2" type="ORF">WR25_14187</name>
</gene>
<keyword evidence="3" id="KW-1185">Reference proteome</keyword>
<dbReference type="OrthoDB" id="10235287at2759"/>
<evidence type="ECO:0000256" key="1">
    <source>
        <dbReference type="SAM" id="SignalP"/>
    </source>
</evidence>
<dbReference type="Proteomes" id="UP000218231">
    <property type="component" value="Unassembled WGS sequence"/>
</dbReference>
<dbReference type="Pfam" id="PF09694">
    <property type="entry name" value="Gcw_chp"/>
    <property type="match status" value="1"/>
</dbReference>
<comment type="caution">
    <text evidence="2">The sequence shown here is derived from an EMBL/GenBank/DDBJ whole genome shotgun (WGS) entry which is preliminary data.</text>
</comment>
<dbReference type="NCBIfam" id="TIGR02001">
    <property type="entry name" value="gcw_chp"/>
    <property type="match status" value="1"/>
</dbReference>
<proteinExistence type="predicted"/>
<organism evidence="2 3">
    <name type="scientific">Diploscapter pachys</name>
    <dbReference type="NCBI Taxonomy" id="2018661"/>
    <lineage>
        <taxon>Eukaryota</taxon>
        <taxon>Metazoa</taxon>
        <taxon>Ecdysozoa</taxon>
        <taxon>Nematoda</taxon>
        <taxon>Chromadorea</taxon>
        <taxon>Rhabditida</taxon>
        <taxon>Rhabditina</taxon>
        <taxon>Rhabditomorpha</taxon>
        <taxon>Rhabditoidea</taxon>
        <taxon>Rhabditidae</taxon>
        <taxon>Diploscapter</taxon>
    </lineage>
</organism>
<protein>
    <submittedName>
        <fullName evidence="2">Uncharacterized protein</fullName>
    </submittedName>
</protein>
<dbReference type="EMBL" id="LIAE01005870">
    <property type="protein sequence ID" value="PAV92950.1"/>
    <property type="molecule type" value="Genomic_DNA"/>
</dbReference>